<keyword evidence="3" id="KW-1185">Reference proteome</keyword>
<organism evidence="2 3">
    <name type="scientific">Steinernema carpocapsae</name>
    <name type="common">Entomopathogenic nematode</name>
    <dbReference type="NCBI Taxonomy" id="34508"/>
    <lineage>
        <taxon>Eukaryota</taxon>
        <taxon>Metazoa</taxon>
        <taxon>Ecdysozoa</taxon>
        <taxon>Nematoda</taxon>
        <taxon>Chromadorea</taxon>
        <taxon>Rhabditida</taxon>
        <taxon>Tylenchina</taxon>
        <taxon>Panagrolaimomorpha</taxon>
        <taxon>Strongyloidoidea</taxon>
        <taxon>Steinernematidae</taxon>
        <taxon>Steinernema</taxon>
    </lineage>
</organism>
<sequence length="69" mass="7591">MSTARATTERSRRLTLRPEGSLIGRDLSKTKTSAGGAEDRGRRKCGGRRRFVISGKEISLFGKRNDAPL</sequence>
<proteinExistence type="predicted"/>
<evidence type="ECO:0000313" key="3">
    <source>
        <dbReference type="Proteomes" id="UP000298663"/>
    </source>
</evidence>
<feature type="region of interest" description="Disordered" evidence="1">
    <location>
        <begin position="1"/>
        <end position="44"/>
    </location>
</feature>
<accession>A0A4U5LNU9</accession>
<evidence type="ECO:0000313" key="2">
    <source>
        <dbReference type="EMBL" id="TKR57544.1"/>
    </source>
</evidence>
<dbReference type="AlphaFoldDB" id="A0A4U5LNU9"/>
<dbReference type="EMBL" id="AZBU02000015">
    <property type="protein sequence ID" value="TKR57544.1"/>
    <property type="molecule type" value="Genomic_DNA"/>
</dbReference>
<protein>
    <submittedName>
        <fullName evidence="2">Uncharacterized protein</fullName>
    </submittedName>
</protein>
<gene>
    <name evidence="2" type="ORF">L596_030793</name>
</gene>
<reference evidence="2 3" key="1">
    <citation type="journal article" date="2015" name="Genome Biol.">
        <title>Comparative genomics of Steinernema reveals deeply conserved gene regulatory networks.</title>
        <authorList>
            <person name="Dillman A.R."/>
            <person name="Macchietto M."/>
            <person name="Porter C.F."/>
            <person name="Rogers A."/>
            <person name="Williams B."/>
            <person name="Antoshechkin I."/>
            <person name="Lee M.M."/>
            <person name="Goodwin Z."/>
            <person name="Lu X."/>
            <person name="Lewis E.E."/>
            <person name="Goodrich-Blair H."/>
            <person name="Stock S.P."/>
            <person name="Adams B.J."/>
            <person name="Sternberg P.W."/>
            <person name="Mortazavi A."/>
        </authorList>
    </citation>
    <scope>NUCLEOTIDE SEQUENCE [LARGE SCALE GENOMIC DNA]</scope>
    <source>
        <strain evidence="2 3">ALL</strain>
    </source>
</reference>
<evidence type="ECO:0000256" key="1">
    <source>
        <dbReference type="SAM" id="MobiDB-lite"/>
    </source>
</evidence>
<name>A0A4U5LNU9_STECR</name>
<dbReference type="Proteomes" id="UP000298663">
    <property type="component" value="Unassembled WGS sequence"/>
</dbReference>
<comment type="caution">
    <text evidence="2">The sequence shown here is derived from an EMBL/GenBank/DDBJ whole genome shotgun (WGS) entry which is preliminary data.</text>
</comment>
<reference evidence="2 3" key="2">
    <citation type="journal article" date="2019" name="G3 (Bethesda)">
        <title>Hybrid Assembly of the Genome of the Entomopathogenic Nematode Steinernema carpocapsae Identifies the X-Chromosome.</title>
        <authorList>
            <person name="Serra L."/>
            <person name="Macchietto M."/>
            <person name="Macias-Munoz A."/>
            <person name="McGill C.J."/>
            <person name="Rodriguez I.M."/>
            <person name="Rodriguez B."/>
            <person name="Murad R."/>
            <person name="Mortazavi A."/>
        </authorList>
    </citation>
    <scope>NUCLEOTIDE SEQUENCE [LARGE SCALE GENOMIC DNA]</scope>
    <source>
        <strain evidence="2 3">ALL</strain>
    </source>
</reference>